<evidence type="ECO:0000313" key="1">
    <source>
        <dbReference type="EMBL" id="KAK2642134.1"/>
    </source>
</evidence>
<evidence type="ECO:0000313" key="2">
    <source>
        <dbReference type="Proteomes" id="UP001280121"/>
    </source>
</evidence>
<proteinExistence type="predicted"/>
<organism evidence="1 2">
    <name type="scientific">Dipteronia dyeriana</name>
    <dbReference type="NCBI Taxonomy" id="168575"/>
    <lineage>
        <taxon>Eukaryota</taxon>
        <taxon>Viridiplantae</taxon>
        <taxon>Streptophyta</taxon>
        <taxon>Embryophyta</taxon>
        <taxon>Tracheophyta</taxon>
        <taxon>Spermatophyta</taxon>
        <taxon>Magnoliopsida</taxon>
        <taxon>eudicotyledons</taxon>
        <taxon>Gunneridae</taxon>
        <taxon>Pentapetalae</taxon>
        <taxon>rosids</taxon>
        <taxon>malvids</taxon>
        <taxon>Sapindales</taxon>
        <taxon>Sapindaceae</taxon>
        <taxon>Hippocastanoideae</taxon>
        <taxon>Acereae</taxon>
        <taxon>Dipteronia</taxon>
    </lineage>
</organism>
<name>A0AAD9WSI0_9ROSI</name>
<protein>
    <submittedName>
        <fullName evidence="1">Uncharacterized protein</fullName>
    </submittedName>
</protein>
<dbReference type="Proteomes" id="UP001280121">
    <property type="component" value="Unassembled WGS sequence"/>
</dbReference>
<keyword evidence="2" id="KW-1185">Reference proteome</keyword>
<sequence>MERWRLKLGFSGKLVVNSIGRSGGLCPLWSDNVDVDLLTYSQEHIDVKIKDSDAVVWRFTGFYGHLEQAPRHILDRHWKTATWSNKRDGDASVMERLDRGLCSRSWRNLFPHSVISHLTFGARITSRCFLSASLVQSRAGRERHFS</sequence>
<dbReference type="AlphaFoldDB" id="A0AAD9WSI0"/>
<accession>A0AAD9WSI0</accession>
<reference evidence="1" key="1">
    <citation type="journal article" date="2023" name="Plant J.">
        <title>Genome sequences and population genomics provide insights into the demographic history, inbreeding, and mutation load of two 'living fossil' tree species of Dipteronia.</title>
        <authorList>
            <person name="Feng Y."/>
            <person name="Comes H.P."/>
            <person name="Chen J."/>
            <person name="Zhu S."/>
            <person name="Lu R."/>
            <person name="Zhang X."/>
            <person name="Li P."/>
            <person name="Qiu J."/>
            <person name="Olsen K.M."/>
            <person name="Qiu Y."/>
        </authorList>
    </citation>
    <scope>NUCLEOTIDE SEQUENCE</scope>
    <source>
        <strain evidence="1">KIB01</strain>
    </source>
</reference>
<comment type="caution">
    <text evidence="1">The sequence shown here is derived from an EMBL/GenBank/DDBJ whole genome shotgun (WGS) entry which is preliminary data.</text>
</comment>
<dbReference type="EMBL" id="JANJYI010000007">
    <property type="protein sequence ID" value="KAK2642134.1"/>
    <property type="molecule type" value="Genomic_DNA"/>
</dbReference>
<gene>
    <name evidence="1" type="ORF">Ddye_023897</name>
</gene>